<protein>
    <submittedName>
        <fullName evidence="3">Uncharacterized protein</fullName>
    </submittedName>
</protein>
<dbReference type="AlphaFoldDB" id="W6YPF6"/>
<dbReference type="OrthoDB" id="3691966at2759"/>
<dbReference type="STRING" id="930089.W6YPF6"/>
<feature type="transmembrane region" description="Helical" evidence="2">
    <location>
        <begin position="539"/>
        <end position="559"/>
    </location>
</feature>
<keyword evidence="2" id="KW-1133">Transmembrane helix</keyword>
<dbReference type="Proteomes" id="UP000053841">
    <property type="component" value="Unassembled WGS sequence"/>
</dbReference>
<reference evidence="3 4" key="1">
    <citation type="journal article" date="2013" name="PLoS Genet.">
        <title>Comparative genome structure, secondary metabolite, and effector coding capacity across Cochliobolus pathogens.</title>
        <authorList>
            <person name="Condon B.J."/>
            <person name="Leng Y."/>
            <person name="Wu D."/>
            <person name="Bushley K.E."/>
            <person name="Ohm R.A."/>
            <person name="Otillar R."/>
            <person name="Martin J."/>
            <person name="Schackwitz W."/>
            <person name="Grimwood J."/>
            <person name="MohdZainudin N."/>
            <person name="Xue C."/>
            <person name="Wang R."/>
            <person name="Manning V.A."/>
            <person name="Dhillon B."/>
            <person name="Tu Z.J."/>
            <person name="Steffenson B.J."/>
            <person name="Salamov A."/>
            <person name="Sun H."/>
            <person name="Lowry S."/>
            <person name="LaButti K."/>
            <person name="Han J."/>
            <person name="Copeland A."/>
            <person name="Lindquist E."/>
            <person name="Barry K."/>
            <person name="Schmutz J."/>
            <person name="Baker S.E."/>
            <person name="Ciuffetti L.M."/>
            <person name="Grigoriev I.V."/>
            <person name="Zhong S."/>
            <person name="Turgeon B.G."/>
        </authorList>
    </citation>
    <scope>NUCLEOTIDE SEQUENCE [LARGE SCALE GENOMIC DNA]</scope>
    <source>
        <strain evidence="3 4">26-R-13</strain>
    </source>
</reference>
<evidence type="ECO:0000256" key="1">
    <source>
        <dbReference type="SAM" id="MobiDB-lite"/>
    </source>
</evidence>
<dbReference type="RefSeq" id="XP_007712398.1">
    <property type="nucleotide sequence ID" value="XM_007714208.1"/>
</dbReference>
<name>W6YPF6_COCC2</name>
<accession>W6YPF6</accession>
<dbReference type="EMBL" id="KI964613">
    <property type="protein sequence ID" value="EUC33296.1"/>
    <property type="molecule type" value="Genomic_DNA"/>
</dbReference>
<keyword evidence="2" id="KW-0812">Transmembrane</keyword>
<gene>
    <name evidence="3" type="ORF">COCCADRAFT_36864</name>
</gene>
<proteinExistence type="predicted"/>
<keyword evidence="2" id="KW-0472">Membrane</keyword>
<evidence type="ECO:0000313" key="3">
    <source>
        <dbReference type="EMBL" id="EUC33296.1"/>
    </source>
</evidence>
<sequence>MSDIVSLELVLGARVSDNSSDQDWEDNVRNMMQTFTPDQMDWIKQGESRKRNSISSLSSPTKASIHRPESSIEDDQTNVECVPGFFENEERGPKRARRISLLRLDKDTVRLVQHSPSIDSSRHSIRSNYFDCVSLNGDKQTSRLYLASKDEENSRTLLPLSPIPQNYHRQTASESMMADSTINAHMATMHALESRNLDLLPVASHGFTYLQSATTSEFPKSSSCPSSRRTTLSSVLLANGDRLVYIPSRFSETQHPFPTKNKHRKSKPHTRRSCSYLSVDNRGIDEYAKLNDITINREVQTTFGDCKSKYILGLVVNEEELLQRSGLERNIKSQGLTGNNFGPESASAESMIWLSLRKYGWMRDSDDGKRRKIVRFVVPNVSSPHNSSYPEKTQMPIGEATAFDDKRFAEDLQASYRKLAGSWFLRTFSAYRLCAVRLSQTSVWSGAQTQTTTEGLLAAGDRICISEEARPPLTEEGLMKLLRKPQMGQERYMWVHWARQIAASNSVMQTYPHVRDSSRLPPPTIITIEFLHTPNTFRILMALALCLLGCITAVLVCIFMSSDKRVTEGHTSKRVGDGVGIGVLVLMLEGVGFWTWIVFS</sequence>
<organism evidence="3 4">
    <name type="scientific">Cochliobolus carbonum (strain 26-R-13)</name>
    <name type="common">Maize leaf spot fungus</name>
    <name type="synonym">Bipolaris zeicola</name>
    <dbReference type="NCBI Taxonomy" id="930089"/>
    <lineage>
        <taxon>Eukaryota</taxon>
        <taxon>Fungi</taxon>
        <taxon>Dikarya</taxon>
        <taxon>Ascomycota</taxon>
        <taxon>Pezizomycotina</taxon>
        <taxon>Dothideomycetes</taxon>
        <taxon>Pleosporomycetidae</taxon>
        <taxon>Pleosporales</taxon>
        <taxon>Pleosporineae</taxon>
        <taxon>Pleosporaceae</taxon>
        <taxon>Bipolaris</taxon>
    </lineage>
</organism>
<evidence type="ECO:0000313" key="4">
    <source>
        <dbReference type="Proteomes" id="UP000053841"/>
    </source>
</evidence>
<feature type="transmembrane region" description="Helical" evidence="2">
    <location>
        <begin position="579"/>
        <end position="599"/>
    </location>
</feature>
<feature type="region of interest" description="Disordered" evidence="1">
    <location>
        <begin position="47"/>
        <end position="76"/>
    </location>
</feature>
<dbReference type="eggNOG" id="ENOG502R2HF">
    <property type="taxonomic scope" value="Eukaryota"/>
</dbReference>
<evidence type="ECO:0000256" key="2">
    <source>
        <dbReference type="SAM" id="Phobius"/>
    </source>
</evidence>
<dbReference type="KEGG" id="bze:COCCADRAFT_36864"/>
<keyword evidence="4" id="KW-1185">Reference proteome</keyword>
<dbReference type="GeneID" id="19148380"/>
<dbReference type="HOGENOM" id="CLU_029956_0_0_1"/>